<evidence type="ECO:0000313" key="5">
    <source>
        <dbReference type="Proteomes" id="UP000269692"/>
    </source>
</evidence>
<evidence type="ECO:0000259" key="3">
    <source>
        <dbReference type="Pfam" id="PF02275"/>
    </source>
</evidence>
<dbReference type="InterPro" id="IPR029132">
    <property type="entry name" value="CBAH/NAAA_C"/>
</dbReference>
<feature type="domain" description="Choloylglycine hydrolase/NAAA C-terminal" evidence="3">
    <location>
        <begin position="2"/>
        <end position="281"/>
    </location>
</feature>
<gene>
    <name evidence="4" type="ORF">D9R14_18660</name>
</gene>
<dbReference type="Pfam" id="PF02275">
    <property type="entry name" value="CBAH"/>
    <property type="match status" value="1"/>
</dbReference>
<comment type="similarity">
    <text evidence="1">Belongs to the peptidase C59 family.</text>
</comment>
<evidence type="ECO:0000256" key="1">
    <source>
        <dbReference type="ARBA" id="ARBA00006625"/>
    </source>
</evidence>
<keyword evidence="5" id="KW-1185">Reference proteome</keyword>
<dbReference type="Gene3D" id="3.60.60.10">
    <property type="entry name" value="Penicillin V Acylase, Chain A"/>
    <property type="match status" value="1"/>
</dbReference>
<comment type="caution">
    <text evidence="4">The sequence shown here is derived from an EMBL/GenBank/DDBJ whole genome shotgun (WGS) entry which is preliminary data.</text>
</comment>
<evidence type="ECO:0000256" key="2">
    <source>
        <dbReference type="ARBA" id="ARBA00022801"/>
    </source>
</evidence>
<proteinExistence type="inferred from homology"/>
<dbReference type="PANTHER" id="PTHR35527">
    <property type="entry name" value="CHOLOYLGLYCINE HYDROLASE"/>
    <property type="match status" value="1"/>
</dbReference>
<dbReference type="EMBL" id="RCTF01000019">
    <property type="protein sequence ID" value="RLP74390.1"/>
    <property type="molecule type" value="Genomic_DNA"/>
</dbReference>
<dbReference type="OrthoDB" id="9794717at2"/>
<dbReference type="PANTHER" id="PTHR35527:SF2">
    <property type="entry name" value="HYDROLASE"/>
    <property type="match status" value="1"/>
</dbReference>
<organism evidence="4 5">
    <name type="scientific">Xanthobacter tagetidis</name>
    <dbReference type="NCBI Taxonomy" id="60216"/>
    <lineage>
        <taxon>Bacteria</taxon>
        <taxon>Pseudomonadati</taxon>
        <taxon>Pseudomonadota</taxon>
        <taxon>Alphaproteobacteria</taxon>
        <taxon>Hyphomicrobiales</taxon>
        <taxon>Xanthobacteraceae</taxon>
        <taxon>Xanthobacter</taxon>
    </lineage>
</organism>
<dbReference type="GO" id="GO:0016787">
    <property type="term" value="F:hydrolase activity"/>
    <property type="evidence" value="ECO:0007669"/>
    <property type="project" value="UniProtKB-KW"/>
</dbReference>
<dbReference type="InterPro" id="IPR052193">
    <property type="entry name" value="Peptidase_C59"/>
</dbReference>
<dbReference type="Proteomes" id="UP000269692">
    <property type="component" value="Unassembled WGS sequence"/>
</dbReference>
<accession>A0A3L7A2Z7</accession>
<dbReference type="RefSeq" id="WP_121624863.1">
    <property type="nucleotide sequence ID" value="NZ_JACIIW010000003.1"/>
</dbReference>
<evidence type="ECO:0000313" key="4">
    <source>
        <dbReference type="EMBL" id="RLP74390.1"/>
    </source>
</evidence>
<dbReference type="AlphaFoldDB" id="A0A3L7A2Z7"/>
<dbReference type="SUPFAM" id="SSF56235">
    <property type="entry name" value="N-terminal nucleophile aminohydrolases (Ntn hydrolases)"/>
    <property type="match status" value="1"/>
</dbReference>
<dbReference type="InterPro" id="IPR029055">
    <property type="entry name" value="Ntn_hydrolases_N"/>
</dbReference>
<keyword evidence="2 4" id="KW-0378">Hydrolase</keyword>
<sequence>MCTSLVYKDAAGKVYFGRTLELTTDLPYQMVYFPVGFSTVSEVEGHPTVTYAARNAVLAVTMPARIPSAQAPVQMSDLKVLEGLNDKGLTFSLLSYPTAAGKQQAVEMTRAVLSASDLGTWVLGQFATVEEVRAALDQMPVMLVPLAILGGVVSPFHYVVHDAAGDALVIEFDQGEMHVYDNPVGVMTNGPQFGWHLTNLNNYTHLSNVDQPSATFGAFKAMQPDSGIATAGLPGSNTSVGRFVRAAFYAHFTEKAATPDMAVVTLGHVMNLFDRPRGATIDYPSAGGGHLEVEGLKEEQGAPYATEFTTWTSLADLERRLFFVRTYGALNYTRFDLGALSAASAPKVLPFQALDGAAPDATAALLAAKAP</sequence>
<name>A0A3L7A2Z7_9HYPH</name>
<reference evidence="4 5" key="1">
    <citation type="submission" date="2018-10" db="EMBL/GenBank/DDBJ databases">
        <title>Xanthobacter tagetidis genome sequencing and assembly.</title>
        <authorList>
            <person name="Maclea K.S."/>
            <person name="Goen A.E."/>
            <person name="Fatima S.A."/>
        </authorList>
    </citation>
    <scope>NUCLEOTIDE SEQUENCE [LARGE SCALE GENOMIC DNA]</scope>
    <source>
        <strain evidence="4 5">ATCC 700314</strain>
    </source>
</reference>
<protein>
    <submittedName>
        <fullName evidence="4">Linear amide C-N hydrolase</fullName>
    </submittedName>
</protein>